<feature type="compositionally biased region" description="Low complexity" evidence="1">
    <location>
        <begin position="154"/>
        <end position="163"/>
    </location>
</feature>
<sequence length="189" mass="20752">MDALLEEFEAGHLSLAELFAELASRSAAAASSLSRQWKQSAQVKLLQRPPADRISAKQDALFLQTCVKAGELGQCLDEAFHLVSAESVEHAGKVLQVTLAARPVLVLAGVVMWLQQRPELLQLPEQATEKPPIADQRYCTLWIACSQGARGRHQQQQQQQQQQSNDDRSGRSSSCYIVSFHITGQSTAS</sequence>
<dbReference type="Proteomes" id="UP000256970">
    <property type="component" value="Unassembled WGS sequence"/>
</dbReference>
<proteinExistence type="predicted"/>
<evidence type="ECO:0000313" key="3">
    <source>
        <dbReference type="Proteomes" id="UP000256970"/>
    </source>
</evidence>
<accession>A0A383VES8</accession>
<organism evidence="2 3">
    <name type="scientific">Tetradesmus obliquus</name>
    <name type="common">Green alga</name>
    <name type="synonym">Acutodesmus obliquus</name>
    <dbReference type="NCBI Taxonomy" id="3088"/>
    <lineage>
        <taxon>Eukaryota</taxon>
        <taxon>Viridiplantae</taxon>
        <taxon>Chlorophyta</taxon>
        <taxon>core chlorophytes</taxon>
        <taxon>Chlorophyceae</taxon>
        <taxon>CS clade</taxon>
        <taxon>Sphaeropleales</taxon>
        <taxon>Scenedesmaceae</taxon>
        <taxon>Tetradesmus</taxon>
    </lineage>
</organism>
<gene>
    <name evidence="2" type="ORF">BQ4739_LOCUS3840</name>
</gene>
<evidence type="ECO:0000313" key="2">
    <source>
        <dbReference type="EMBL" id="SZX63289.1"/>
    </source>
</evidence>
<dbReference type="AlphaFoldDB" id="A0A383VES8"/>
<evidence type="ECO:0000256" key="1">
    <source>
        <dbReference type="SAM" id="MobiDB-lite"/>
    </source>
</evidence>
<name>A0A383VES8_TETOB</name>
<reference evidence="2 3" key="1">
    <citation type="submission" date="2016-10" db="EMBL/GenBank/DDBJ databases">
        <authorList>
            <person name="Cai Z."/>
        </authorList>
    </citation>
    <scope>NUCLEOTIDE SEQUENCE [LARGE SCALE GENOMIC DNA]</scope>
</reference>
<dbReference type="EMBL" id="FNXT01000301">
    <property type="protein sequence ID" value="SZX63289.1"/>
    <property type="molecule type" value="Genomic_DNA"/>
</dbReference>
<protein>
    <submittedName>
        <fullName evidence="2">Uncharacterized protein</fullName>
    </submittedName>
</protein>
<feature type="region of interest" description="Disordered" evidence="1">
    <location>
        <begin position="153"/>
        <end position="172"/>
    </location>
</feature>
<keyword evidence="3" id="KW-1185">Reference proteome</keyword>